<evidence type="ECO:0000256" key="2">
    <source>
        <dbReference type="ARBA" id="ARBA00007441"/>
    </source>
</evidence>
<gene>
    <name evidence="7" type="ORF">K460DRAFT_283068</name>
</gene>
<keyword evidence="4 7" id="KW-0808">Transferase</keyword>
<sequence length="426" mass="47365">MESGLSLRMQTTLEELLPAFGATAPLKQYNPTASIDLSSAQNEVLRSELVEFFKSTIEDKLTGQAFALPGPGRLDGGHLQLREALASFFNTWWNPIHVVKPEHIVLTAGASDALENVIHAVCDDGDSVLVPGPYWYGFEHILKSRANVNVILAQPPTYENYDNYLLPSLQAAYDFSDDRSRIKAVLLCNPHNPLSRCYPKKALLELMEFCQERGLHLISDEIYGLAGLNGVPTSAPNFVSALSLTEPLVPEGAVKVDPSRIHVVWSASKLFGMSGFRVGCLVSQQNPQLLTSVSLLTLSHTNNIASLCLYHLLTWSQFPTLLTLNSERLTASYRLLATFLHKWRIDFVTPTHGIFLFAKLVKNARSVEDERSFYDRLALHGVKLGQGRFYRGVEGDFGWTRIRFSVSIDVLKSALASIDSFLLQNN</sequence>
<dbReference type="Gene3D" id="3.40.640.10">
    <property type="entry name" value="Type I PLP-dependent aspartate aminotransferase-like (Major domain)"/>
    <property type="match status" value="1"/>
</dbReference>
<dbReference type="CDD" id="cd00609">
    <property type="entry name" value="AAT_like"/>
    <property type="match status" value="1"/>
</dbReference>
<evidence type="ECO:0000256" key="5">
    <source>
        <dbReference type="ARBA" id="ARBA00022898"/>
    </source>
</evidence>
<dbReference type="EMBL" id="ML976616">
    <property type="protein sequence ID" value="KAF1845286.1"/>
    <property type="molecule type" value="Genomic_DNA"/>
</dbReference>
<dbReference type="PANTHER" id="PTHR43795">
    <property type="entry name" value="BIFUNCTIONAL ASPARTATE AMINOTRANSFERASE AND GLUTAMATE/ASPARTATE-PREPHENATE AMINOTRANSFERASE-RELATED"/>
    <property type="match status" value="1"/>
</dbReference>
<reference evidence="7" key="1">
    <citation type="submission" date="2020-01" db="EMBL/GenBank/DDBJ databases">
        <authorList>
            <consortium name="DOE Joint Genome Institute"/>
            <person name="Haridas S."/>
            <person name="Albert R."/>
            <person name="Binder M."/>
            <person name="Bloem J."/>
            <person name="Labutti K."/>
            <person name="Salamov A."/>
            <person name="Andreopoulos B."/>
            <person name="Baker S.E."/>
            <person name="Barry K."/>
            <person name="Bills G."/>
            <person name="Bluhm B.H."/>
            <person name="Cannon C."/>
            <person name="Castanera R."/>
            <person name="Culley D.E."/>
            <person name="Daum C."/>
            <person name="Ezra D."/>
            <person name="Gonzalez J.B."/>
            <person name="Henrissat B."/>
            <person name="Kuo A."/>
            <person name="Liang C."/>
            <person name="Lipzen A."/>
            <person name="Lutzoni F."/>
            <person name="Magnuson J."/>
            <person name="Mondo S."/>
            <person name="Nolan M."/>
            <person name="Ohm R."/>
            <person name="Pangilinan J."/>
            <person name="Park H.-J."/>
            <person name="Ramirez L."/>
            <person name="Alfaro M."/>
            <person name="Sun H."/>
            <person name="Tritt A."/>
            <person name="Yoshinaga Y."/>
            <person name="Zwiers L.-H."/>
            <person name="Turgeon B.G."/>
            <person name="Goodwin S.B."/>
            <person name="Spatafora J.W."/>
            <person name="Crous P.W."/>
            <person name="Grigoriev I.V."/>
        </authorList>
    </citation>
    <scope>NUCLEOTIDE SEQUENCE</scope>
    <source>
        <strain evidence="7">CBS 394.84</strain>
    </source>
</reference>
<evidence type="ECO:0000256" key="4">
    <source>
        <dbReference type="ARBA" id="ARBA00022679"/>
    </source>
</evidence>
<dbReference type="InterPro" id="IPR015421">
    <property type="entry name" value="PyrdxlP-dep_Trfase_major"/>
</dbReference>
<dbReference type="GO" id="GO:0006520">
    <property type="term" value="P:amino acid metabolic process"/>
    <property type="evidence" value="ECO:0007669"/>
    <property type="project" value="TreeGrafter"/>
</dbReference>
<keyword evidence="8" id="KW-1185">Reference proteome</keyword>
<name>A0A9P4L7R1_9PLEO</name>
<feature type="domain" description="Aminotransferase class I/classII large" evidence="6">
    <location>
        <begin position="36"/>
        <end position="418"/>
    </location>
</feature>
<evidence type="ECO:0000259" key="6">
    <source>
        <dbReference type="Pfam" id="PF00155"/>
    </source>
</evidence>
<dbReference type="Proteomes" id="UP000800039">
    <property type="component" value="Unassembled WGS sequence"/>
</dbReference>
<comment type="cofactor">
    <cofactor evidence="1">
        <name>pyridoxal 5'-phosphate</name>
        <dbReference type="ChEBI" id="CHEBI:597326"/>
    </cofactor>
</comment>
<dbReference type="GO" id="GO:0008483">
    <property type="term" value="F:transaminase activity"/>
    <property type="evidence" value="ECO:0007669"/>
    <property type="project" value="UniProtKB-KW"/>
</dbReference>
<dbReference type="GO" id="GO:0030170">
    <property type="term" value="F:pyridoxal phosphate binding"/>
    <property type="evidence" value="ECO:0007669"/>
    <property type="project" value="InterPro"/>
</dbReference>
<evidence type="ECO:0000313" key="7">
    <source>
        <dbReference type="EMBL" id="KAF1845286.1"/>
    </source>
</evidence>
<evidence type="ECO:0000313" key="8">
    <source>
        <dbReference type="Proteomes" id="UP000800039"/>
    </source>
</evidence>
<dbReference type="AlphaFoldDB" id="A0A9P4L7R1"/>
<proteinExistence type="inferred from homology"/>
<dbReference type="PANTHER" id="PTHR43795:SF32">
    <property type="entry name" value="AMINOTRANSFERASE GLII-RELATED"/>
    <property type="match status" value="1"/>
</dbReference>
<accession>A0A9P4L7R1</accession>
<dbReference type="Gene3D" id="3.90.1150.10">
    <property type="entry name" value="Aspartate Aminotransferase, domain 1"/>
    <property type="match status" value="1"/>
</dbReference>
<keyword evidence="3" id="KW-0032">Aminotransferase</keyword>
<dbReference type="PRINTS" id="PR00753">
    <property type="entry name" value="ACCSYNTHASE"/>
</dbReference>
<dbReference type="InterPro" id="IPR050478">
    <property type="entry name" value="Ethylene_sulfur-biosynth"/>
</dbReference>
<keyword evidence="5" id="KW-0663">Pyridoxal phosphate</keyword>
<dbReference type="InterPro" id="IPR015424">
    <property type="entry name" value="PyrdxlP-dep_Trfase"/>
</dbReference>
<evidence type="ECO:0000256" key="3">
    <source>
        <dbReference type="ARBA" id="ARBA00022576"/>
    </source>
</evidence>
<protein>
    <submittedName>
        <fullName evidence="7">PLP-dependent transferase</fullName>
    </submittedName>
</protein>
<evidence type="ECO:0000256" key="1">
    <source>
        <dbReference type="ARBA" id="ARBA00001933"/>
    </source>
</evidence>
<dbReference type="GeneID" id="63845876"/>
<dbReference type="RefSeq" id="XP_040787849.1">
    <property type="nucleotide sequence ID" value="XM_040928623.1"/>
</dbReference>
<dbReference type="InterPro" id="IPR015422">
    <property type="entry name" value="PyrdxlP-dep_Trfase_small"/>
</dbReference>
<dbReference type="OrthoDB" id="7042322at2759"/>
<dbReference type="PROSITE" id="PS00105">
    <property type="entry name" value="AA_TRANSFER_CLASS_1"/>
    <property type="match status" value="1"/>
</dbReference>
<dbReference type="Pfam" id="PF00155">
    <property type="entry name" value="Aminotran_1_2"/>
    <property type="match status" value="1"/>
</dbReference>
<comment type="similarity">
    <text evidence="2">Belongs to the class-I pyridoxal-phosphate-dependent aminotransferase family.</text>
</comment>
<dbReference type="SUPFAM" id="SSF53383">
    <property type="entry name" value="PLP-dependent transferases"/>
    <property type="match status" value="1"/>
</dbReference>
<dbReference type="InterPro" id="IPR004839">
    <property type="entry name" value="Aminotransferase_I/II_large"/>
</dbReference>
<organism evidence="7 8">
    <name type="scientific">Cucurbitaria berberidis CBS 394.84</name>
    <dbReference type="NCBI Taxonomy" id="1168544"/>
    <lineage>
        <taxon>Eukaryota</taxon>
        <taxon>Fungi</taxon>
        <taxon>Dikarya</taxon>
        <taxon>Ascomycota</taxon>
        <taxon>Pezizomycotina</taxon>
        <taxon>Dothideomycetes</taxon>
        <taxon>Pleosporomycetidae</taxon>
        <taxon>Pleosporales</taxon>
        <taxon>Pleosporineae</taxon>
        <taxon>Cucurbitariaceae</taxon>
        <taxon>Cucurbitaria</taxon>
    </lineage>
</organism>
<comment type="caution">
    <text evidence="7">The sequence shown here is derived from an EMBL/GenBank/DDBJ whole genome shotgun (WGS) entry which is preliminary data.</text>
</comment>
<dbReference type="InterPro" id="IPR004838">
    <property type="entry name" value="NHTrfase_class1_PyrdxlP-BS"/>
</dbReference>